<protein>
    <recommendedName>
        <fullName evidence="7">Protein-serine/threonine kinase</fullName>
        <ecNumber evidence="7">2.7.11.-</ecNumber>
    </recommendedName>
</protein>
<keyword evidence="3 7" id="KW-0547">Nucleotide-binding</keyword>
<evidence type="ECO:0000313" key="9">
    <source>
        <dbReference type="EMBL" id="KIO32883.1"/>
    </source>
</evidence>
<dbReference type="InterPro" id="IPR004358">
    <property type="entry name" value="Sig_transdc_His_kin-like_C"/>
</dbReference>
<comment type="similarity">
    <text evidence="1 7">Belongs to the PDK/BCKDK protein kinase family.</text>
</comment>
<dbReference type="InterPro" id="IPR036890">
    <property type="entry name" value="HATPase_C_sf"/>
</dbReference>
<dbReference type="SMART" id="SM00387">
    <property type="entry name" value="HATPase_c"/>
    <property type="match status" value="1"/>
</dbReference>
<dbReference type="Gene3D" id="1.20.140.20">
    <property type="entry name" value="Alpha-ketoacid/pyruvate dehydrogenase kinase, N-terminal domain"/>
    <property type="match status" value="1"/>
</dbReference>
<evidence type="ECO:0000256" key="2">
    <source>
        <dbReference type="ARBA" id="ARBA00022679"/>
    </source>
</evidence>
<dbReference type="GO" id="GO:0005759">
    <property type="term" value="C:mitochondrial matrix"/>
    <property type="evidence" value="ECO:0007669"/>
    <property type="project" value="UniProtKB-SubCell"/>
</dbReference>
<keyword evidence="4 7" id="KW-0418">Kinase</keyword>
<evidence type="ECO:0000256" key="1">
    <source>
        <dbReference type="ARBA" id="ARBA00006155"/>
    </source>
</evidence>
<evidence type="ECO:0000256" key="7">
    <source>
        <dbReference type="RuleBase" id="RU366032"/>
    </source>
</evidence>
<evidence type="ECO:0000259" key="8">
    <source>
        <dbReference type="SMART" id="SM00387"/>
    </source>
</evidence>
<dbReference type="Proteomes" id="UP000054248">
    <property type="component" value="Unassembled WGS sequence"/>
</dbReference>
<dbReference type="SUPFAM" id="SSF69012">
    <property type="entry name" value="alpha-ketoacid dehydrogenase kinase, N-terminal domain"/>
    <property type="match status" value="1"/>
</dbReference>
<keyword evidence="5 7" id="KW-0067">ATP-binding</keyword>
<dbReference type="PRINTS" id="PR00344">
    <property type="entry name" value="BCTRLSENSOR"/>
</dbReference>
<dbReference type="GO" id="GO:0010906">
    <property type="term" value="P:regulation of glucose metabolic process"/>
    <property type="evidence" value="ECO:0007669"/>
    <property type="project" value="TreeGrafter"/>
</dbReference>
<dbReference type="InterPro" id="IPR039028">
    <property type="entry name" value="BCKD/PDK"/>
</dbReference>
<dbReference type="GO" id="GO:0004740">
    <property type="term" value="F:pyruvate dehydrogenase (acetyl-transferring) kinase activity"/>
    <property type="evidence" value="ECO:0007669"/>
    <property type="project" value="TreeGrafter"/>
</dbReference>
<gene>
    <name evidence="9" type="ORF">M407DRAFT_66301</name>
</gene>
<dbReference type="Gene3D" id="3.30.565.10">
    <property type="entry name" value="Histidine kinase-like ATPase, C-terminal domain"/>
    <property type="match status" value="1"/>
</dbReference>
<proteinExistence type="inferred from homology"/>
<comment type="subcellular location">
    <subcellularLocation>
        <location evidence="7">Mitochondrion matrix</location>
    </subcellularLocation>
</comment>
<evidence type="ECO:0000256" key="6">
    <source>
        <dbReference type="ARBA" id="ARBA00023128"/>
    </source>
</evidence>
<dbReference type="STRING" id="1051891.A0A0C3LG15"/>
<dbReference type="InterPro" id="IPR036784">
    <property type="entry name" value="AK/P_DHK_N_sf"/>
</dbReference>
<accession>A0A0C3LG15</accession>
<feature type="domain" description="Histidine kinase/HSP90-like ATPase" evidence="8">
    <location>
        <begin position="274"/>
        <end position="438"/>
    </location>
</feature>
<dbReference type="PANTHER" id="PTHR11947:SF25">
    <property type="entry name" value="[PYRUVATE DEHYDROGENASE (ACETYL-TRANSFERRING)] KINASE 2, MITOCHONDRIAL"/>
    <property type="match status" value="1"/>
</dbReference>
<evidence type="ECO:0000256" key="4">
    <source>
        <dbReference type="ARBA" id="ARBA00022777"/>
    </source>
</evidence>
<dbReference type="OrthoDB" id="3264224at2759"/>
<organism evidence="9 10">
    <name type="scientific">Tulasnella calospora MUT 4182</name>
    <dbReference type="NCBI Taxonomy" id="1051891"/>
    <lineage>
        <taxon>Eukaryota</taxon>
        <taxon>Fungi</taxon>
        <taxon>Dikarya</taxon>
        <taxon>Basidiomycota</taxon>
        <taxon>Agaricomycotina</taxon>
        <taxon>Agaricomycetes</taxon>
        <taxon>Cantharellales</taxon>
        <taxon>Tulasnellaceae</taxon>
        <taxon>Tulasnella</taxon>
    </lineage>
</organism>
<keyword evidence="2 7" id="KW-0808">Transferase</keyword>
<dbReference type="Pfam" id="PF10436">
    <property type="entry name" value="BCDHK_Adom3"/>
    <property type="match status" value="1"/>
</dbReference>
<dbReference type="HOGENOM" id="CLU_023861_0_1_1"/>
<dbReference type="SUPFAM" id="SSF55874">
    <property type="entry name" value="ATPase domain of HSP90 chaperone/DNA topoisomerase II/histidine kinase"/>
    <property type="match status" value="1"/>
</dbReference>
<dbReference type="AlphaFoldDB" id="A0A0C3LG15"/>
<dbReference type="EC" id="2.7.11.-" evidence="7"/>
<dbReference type="InterPro" id="IPR018955">
    <property type="entry name" value="BCDHK/PDK_N"/>
</dbReference>
<dbReference type="Pfam" id="PF02518">
    <property type="entry name" value="HATPase_c"/>
    <property type="match status" value="1"/>
</dbReference>
<reference evidence="10" key="2">
    <citation type="submission" date="2015-01" db="EMBL/GenBank/DDBJ databases">
        <title>Evolutionary Origins and Diversification of the Mycorrhizal Mutualists.</title>
        <authorList>
            <consortium name="DOE Joint Genome Institute"/>
            <consortium name="Mycorrhizal Genomics Consortium"/>
            <person name="Kohler A."/>
            <person name="Kuo A."/>
            <person name="Nagy L.G."/>
            <person name="Floudas D."/>
            <person name="Copeland A."/>
            <person name="Barry K.W."/>
            <person name="Cichocki N."/>
            <person name="Veneault-Fourrey C."/>
            <person name="LaButti K."/>
            <person name="Lindquist E.A."/>
            <person name="Lipzen A."/>
            <person name="Lundell T."/>
            <person name="Morin E."/>
            <person name="Murat C."/>
            <person name="Riley R."/>
            <person name="Ohm R."/>
            <person name="Sun H."/>
            <person name="Tunlid A."/>
            <person name="Henrissat B."/>
            <person name="Grigoriev I.V."/>
            <person name="Hibbett D.S."/>
            <person name="Martin F."/>
        </authorList>
    </citation>
    <scope>NUCLEOTIDE SEQUENCE [LARGE SCALE GENOMIC DNA]</scope>
    <source>
        <strain evidence="10">MUT 4182</strain>
    </source>
</reference>
<name>A0A0C3LG15_9AGAM</name>
<keyword evidence="10" id="KW-1185">Reference proteome</keyword>
<dbReference type="EMBL" id="KN822952">
    <property type="protein sequence ID" value="KIO32883.1"/>
    <property type="molecule type" value="Genomic_DNA"/>
</dbReference>
<dbReference type="PANTHER" id="PTHR11947">
    <property type="entry name" value="PYRUVATE DEHYDROGENASE KINASE"/>
    <property type="match status" value="1"/>
</dbReference>
<sequence length="446" mass="50225">MASAVRSAQARTVRNVVVGPKVGLNNSQRHYSAGSSSGLHFYRNRQLELWASKKPTPLSLRQLVFYGRSMTPERLINSANYVRTELPTRIAHRIRDMQALPYVVVRQEMVGKVYELYWDAFERIRSYAPITNLDENDQFCEFIQGLLNQHSTAIPNLALGLSLTSAYLPPDALDSFFRRMLVSRISRRVICEHHIALSDTLAGRHPDGTKGHVGVIYNEIGIKDTIERCVELLKQRPRDMADDEELKSMGARKGAEENWPTFKIDGHLDTKVSYIKEHLEYIIFEIFKNAARFSMLRRAHGDVPPVIRTTIVSGDEDILIRVSDQGGGVTPEINSTADLFSFSHIRNSTRLAEDRLSALRDASLLERGFTGTVAEQLAQEARSQQEAAKKEEAEPFVRRIGLGLPLSNIFATYFGGSLDLISLEGWGLDVYIRLPRLGTNLEGIEV</sequence>
<keyword evidence="6 7" id="KW-0496">Mitochondrion</keyword>
<evidence type="ECO:0000256" key="5">
    <source>
        <dbReference type="ARBA" id="ARBA00022840"/>
    </source>
</evidence>
<dbReference type="GO" id="GO:0005524">
    <property type="term" value="F:ATP binding"/>
    <property type="evidence" value="ECO:0007669"/>
    <property type="project" value="UniProtKB-UniRule"/>
</dbReference>
<evidence type="ECO:0000313" key="10">
    <source>
        <dbReference type="Proteomes" id="UP000054248"/>
    </source>
</evidence>
<dbReference type="InterPro" id="IPR003594">
    <property type="entry name" value="HATPase_dom"/>
</dbReference>
<reference evidence="9 10" key="1">
    <citation type="submission" date="2014-04" db="EMBL/GenBank/DDBJ databases">
        <authorList>
            <consortium name="DOE Joint Genome Institute"/>
            <person name="Kuo A."/>
            <person name="Girlanda M."/>
            <person name="Perotto S."/>
            <person name="Kohler A."/>
            <person name="Nagy L.G."/>
            <person name="Floudas D."/>
            <person name="Copeland A."/>
            <person name="Barry K.W."/>
            <person name="Cichocki N."/>
            <person name="Veneault-Fourrey C."/>
            <person name="LaButti K."/>
            <person name="Lindquist E.A."/>
            <person name="Lipzen A."/>
            <person name="Lundell T."/>
            <person name="Morin E."/>
            <person name="Murat C."/>
            <person name="Sun H."/>
            <person name="Tunlid A."/>
            <person name="Henrissat B."/>
            <person name="Grigoriev I.V."/>
            <person name="Hibbett D.S."/>
            <person name="Martin F."/>
            <person name="Nordberg H.P."/>
            <person name="Cantor M.N."/>
            <person name="Hua S.X."/>
        </authorList>
    </citation>
    <scope>NUCLEOTIDE SEQUENCE [LARGE SCALE GENOMIC DNA]</scope>
    <source>
        <strain evidence="9 10">MUT 4182</strain>
    </source>
</reference>
<evidence type="ECO:0000256" key="3">
    <source>
        <dbReference type="ARBA" id="ARBA00022741"/>
    </source>
</evidence>